<dbReference type="PANTHER" id="PTHR11640">
    <property type="entry name" value="NEPHRIN"/>
    <property type="match status" value="1"/>
</dbReference>
<evidence type="ECO:0000256" key="3">
    <source>
        <dbReference type="ARBA" id="ARBA00023157"/>
    </source>
</evidence>
<dbReference type="Proteomes" id="UP000749559">
    <property type="component" value="Unassembled WGS sequence"/>
</dbReference>
<keyword evidence="4" id="KW-0325">Glycoprotein</keyword>
<dbReference type="Pfam" id="PF13927">
    <property type="entry name" value="Ig_3"/>
    <property type="match status" value="1"/>
</dbReference>
<feature type="non-terminal residue" evidence="7">
    <location>
        <position position="1"/>
    </location>
</feature>
<keyword evidence="3" id="KW-1015">Disulfide bond</keyword>
<dbReference type="InterPro" id="IPR036179">
    <property type="entry name" value="Ig-like_dom_sf"/>
</dbReference>
<dbReference type="GO" id="GO:0005911">
    <property type="term" value="C:cell-cell junction"/>
    <property type="evidence" value="ECO:0007669"/>
    <property type="project" value="TreeGrafter"/>
</dbReference>
<name>A0A8S4Q791_OWEFU</name>
<evidence type="ECO:0000313" key="7">
    <source>
        <dbReference type="EMBL" id="CAH1802063.1"/>
    </source>
</evidence>
<evidence type="ECO:0000256" key="5">
    <source>
        <dbReference type="ARBA" id="ARBA00023319"/>
    </source>
</evidence>
<dbReference type="Gene3D" id="2.60.40.10">
    <property type="entry name" value="Immunoglobulins"/>
    <property type="match status" value="1"/>
</dbReference>
<dbReference type="EMBL" id="CAIIXF020000012">
    <property type="protein sequence ID" value="CAH1802063.1"/>
    <property type="molecule type" value="Genomic_DNA"/>
</dbReference>
<organism evidence="7 8">
    <name type="scientific">Owenia fusiformis</name>
    <name type="common">Polychaete worm</name>
    <dbReference type="NCBI Taxonomy" id="6347"/>
    <lineage>
        <taxon>Eukaryota</taxon>
        <taxon>Metazoa</taxon>
        <taxon>Spiralia</taxon>
        <taxon>Lophotrochozoa</taxon>
        <taxon>Annelida</taxon>
        <taxon>Polychaeta</taxon>
        <taxon>Sedentaria</taxon>
        <taxon>Canalipalpata</taxon>
        <taxon>Sabellida</taxon>
        <taxon>Oweniida</taxon>
        <taxon>Oweniidae</taxon>
        <taxon>Owenia</taxon>
    </lineage>
</organism>
<evidence type="ECO:0000313" key="8">
    <source>
        <dbReference type="Proteomes" id="UP000749559"/>
    </source>
</evidence>
<dbReference type="GO" id="GO:0098609">
    <property type="term" value="P:cell-cell adhesion"/>
    <property type="evidence" value="ECO:0007669"/>
    <property type="project" value="TreeGrafter"/>
</dbReference>
<evidence type="ECO:0000256" key="2">
    <source>
        <dbReference type="ARBA" id="ARBA00023136"/>
    </source>
</evidence>
<keyword evidence="8" id="KW-1185">Reference proteome</keyword>
<dbReference type="SUPFAM" id="SSF48726">
    <property type="entry name" value="Immunoglobulin"/>
    <property type="match status" value="1"/>
</dbReference>
<gene>
    <name evidence="7" type="ORF">OFUS_LOCUS25781</name>
</gene>
<sequence>NNVRNGKPIGGLDPQLIVLKPEKCPMLGISTFRENDIITFTWSVKYAGNKNDSQKPAITWSLSRIQQHVTEDETAEGVFKSTINMAADSHDDQKELSCYFSVLNIQEFCSTRLDIQYQAQKPTLFINGDKIIKNHEILQEGMAASFTAVSRGNPQPSYTWQFKATSDVNFSYGETGHTKQIKWIGIGDAGVYRCCAKNSFNSHRKCSEITISVRGIDQVAQRY</sequence>
<dbReference type="InterPro" id="IPR007110">
    <property type="entry name" value="Ig-like_dom"/>
</dbReference>
<accession>A0A8S4Q791</accession>
<dbReference type="OrthoDB" id="5857426at2759"/>
<keyword evidence="2" id="KW-0472">Membrane</keyword>
<evidence type="ECO:0000259" key="6">
    <source>
        <dbReference type="PROSITE" id="PS50835"/>
    </source>
</evidence>
<dbReference type="GO" id="GO:0050839">
    <property type="term" value="F:cell adhesion molecule binding"/>
    <property type="evidence" value="ECO:0007669"/>
    <property type="project" value="TreeGrafter"/>
</dbReference>
<keyword evidence="5" id="KW-0393">Immunoglobulin domain</keyword>
<dbReference type="PANTHER" id="PTHR11640:SF31">
    <property type="entry name" value="IRREGULAR CHIASM C-ROUGHEST PROTEIN-RELATED"/>
    <property type="match status" value="1"/>
</dbReference>
<feature type="domain" description="Ig-like" evidence="6">
    <location>
        <begin position="122"/>
        <end position="212"/>
    </location>
</feature>
<protein>
    <recommendedName>
        <fullName evidence="6">Ig-like domain-containing protein</fullName>
    </recommendedName>
</protein>
<proteinExistence type="predicted"/>
<dbReference type="InterPro" id="IPR013783">
    <property type="entry name" value="Ig-like_fold"/>
</dbReference>
<dbReference type="PROSITE" id="PS50835">
    <property type="entry name" value="IG_LIKE"/>
    <property type="match status" value="1"/>
</dbReference>
<evidence type="ECO:0000256" key="1">
    <source>
        <dbReference type="ARBA" id="ARBA00004479"/>
    </source>
</evidence>
<reference evidence="7" key="1">
    <citation type="submission" date="2022-03" db="EMBL/GenBank/DDBJ databases">
        <authorList>
            <person name="Martin C."/>
        </authorList>
    </citation>
    <scope>NUCLEOTIDE SEQUENCE</scope>
</reference>
<comment type="subcellular location">
    <subcellularLocation>
        <location evidence="1">Membrane</location>
        <topology evidence="1">Single-pass type I membrane protein</topology>
    </subcellularLocation>
</comment>
<dbReference type="InterPro" id="IPR051275">
    <property type="entry name" value="Cell_adhesion_signaling"/>
</dbReference>
<dbReference type="GO" id="GO:0005886">
    <property type="term" value="C:plasma membrane"/>
    <property type="evidence" value="ECO:0007669"/>
    <property type="project" value="TreeGrafter"/>
</dbReference>
<evidence type="ECO:0000256" key="4">
    <source>
        <dbReference type="ARBA" id="ARBA00023180"/>
    </source>
</evidence>
<dbReference type="AlphaFoldDB" id="A0A8S4Q791"/>
<feature type="non-terminal residue" evidence="7">
    <location>
        <position position="223"/>
    </location>
</feature>
<comment type="caution">
    <text evidence="7">The sequence shown here is derived from an EMBL/GenBank/DDBJ whole genome shotgun (WGS) entry which is preliminary data.</text>
</comment>